<dbReference type="InterPro" id="IPR001093">
    <property type="entry name" value="IMP_DH_GMPRt"/>
</dbReference>
<dbReference type="GO" id="GO:0006183">
    <property type="term" value="P:GTP biosynthetic process"/>
    <property type="evidence" value="ECO:0007669"/>
    <property type="project" value="TreeGrafter"/>
</dbReference>
<evidence type="ECO:0000256" key="3">
    <source>
        <dbReference type="ARBA" id="ARBA00005502"/>
    </source>
</evidence>
<evidence type="ECO:0000256" key="16">
    <source>
        <dbReference type="PIRSR" id="PIRSR000130-3"/>
    </source>
</evidence>
<dbReference type="AlphaFoldDB" id="A0A0W0CSV6"/>
<dbReference type="VEuPathDB" id="FungiDB:B1J91_K10780g"/>
<evidence type="ECO:0000256" key="11">
    <source>
        <dbReference type="ARBA" id="ARBA00023122"/>
    </source>
</evidence>
<evidence type="ECO:0000256" key="14">
    <source>
        <dbReference type="HAMAP-Rule" id="MF_03156"/>
    </source>
</evidence>
<evidence type="ECO:0000256" key="19">
    <source>
        <dbReference type="RuleBase" id="RU003927"/>
    </source>
</evidence>
<dbReference type="SMART" id="SM01240">
    <property type="entry name" value="IMPDH"/>
    <property type="match status" value="1"/>
</dbReference>
<dbReference type="PIRSF" id="PIRSF000130">
    <property type="entry name" value="IMPDH"/>
    <property type="match status" value="1"/>
</dbReference>
<keyword evidence="9 14" id="KW-0560">Oxidoreductase</keyword>
<sequence length="529" mass="57319">MKVTKQSVKVRDYTTALEYLKTIERKDGLSVSELMDSMTRGGLTYNDFLVLPGYVSFPSSVVQLQTKLTKKITLNTPFVSSPMDTVTEAEMAIYMALLGGIGIIHHNCTPEEQASMVKKVKNFENGFINFPIVIGPEVTVGEVKTMREDYGFSAFPVTAEGKVGSKLLGIITSRDFQFLEDDSMKVKDVMTTELVTGKAGITLSEGNEILKTTKKGKLLITDDNGNLVSMLSRTDLMKNQNYPLASKSATTKQLLCGAAIGTIDADKERLRLLVEAGLDVVILDSSQGNSIFQLNMIKWIKKEFPELEVIAGNVATREQAANLIAAGADGLRIGMGSGSICITQEVMACGRPQGTAVYNVCKFANEFGVPCIADGGVQNIGHITKALCLGASTVMMGGMLAGTTESPGDYFYRDGKRLKVYRGMGSIDAMQKTGKKGNASTSRYFSETDSVLVAQGVSGAVVDKGSIKKFIPYLYNGLQHSCQDIGVQSLDSLRSEVDNGNVRFEFRTASAQLEGGVHNLHSYEKRLHN</sequence>
<dbReference type="SUPFAM" id="SSF51412">
    <property type="entry name" value="Inosine monophosphate dehydrogenase (IMPDH)"/>
    <property type="match status" value="1"/>
</dbReference>
<comment type="subcellular location">
    <subcellularLocation>
        <location evidence="2 14">Cytoplasm</location>
    </subcellularLocation>
</comment>
<dbReference type="CDD" id="cd00381">
    <property type="entry name" value="IMPDH"/>
    <property type="match status" value="1"/>
</dbReference>
<feature type="binding site" evidence="14">
    <location>
        <position position="510"/>
    </location>
    <ligand>
        <name>K(+)</name>
        <dbReference type="ChEBI" id="CHEBI:29103"/>
        <note>ligand shared between two tetrameric partners</note>
    </ligand>
</feature>
<evidence type="ECO:0000256" key="17">
    <source>
        <dbReference type="PIRSR" id="PIRSR000130-4"/>
    </source>
</evidence>
<dbReference type="VEuPathDB" id="FungiDB:CAGL0K10780g"/>
<evidence type="ECO:0000256" key="1">
    <source>
        <dbReference type="ARBA" id="ARBA00001958"/>
    </source>
</evidence>
<keyword evidence="6 14" id="KW-0332">GMP biosynthesis</keyword>
<evidence type="ECO:0000256" key="9">
    <source>
        <dbReference type="ARBA" id="ARBA00023002"/>
    </source>
</evidence>
<feature type="active site" description="Proton acceptor" evidence="14 15">
    <location>
        <position position="443"/>
    </location>
</feature>
<keyword evidence="11 18" id="KW-0129">CBS domain</keyword>
<dbReference type="Proteomes" id="UP000054886">
    <property type="component" value="Unassembled WGS sequence"/>
</dbReference>
<feature type="binding site" evidence="14">
    <location>
        <begin position="374"/>
        <end position="376"/>
    </location>
    <ligand>
        <name>IMP</name>
        <dbReference type="ChEBI" id="CHEBI:58053"/>
    </ligand>
</feature>
<evidence type="ECO:0000256" key="8">
    <source>
        <dbReference type="ARBA" id="ARBA00022958"/>
    </source>
</evidence>
<dbReference type="InterPro" id="IPR046342">
    <property type="entry name" value="CBS_dom_sf"/>
</dbReference>
<feature type="binding site" description="in other chain" evidence="14 17">
    <location>
        <position position="341"/>
    </location>
    <ligand>
        <name>K(+)</name>
        <dbReference type="ChEBI" id="CHEBI:29103"/>
        <note>ligand shared between two tetrameric partners</note>
    </ligand>
</feature>
<dbReference type="PANTHER" id="PTHR11911">
    <property type="entry name" value="INOSINE-5-MONOPHOSPHATE DEHYDROGENASE RELATED"/>
    <property type="match status" value="1"/>
</dbReference>
<feature type="binding site" evidence="14 16">
    <location>
        <begin position="284"/>
        <end position="286"/>
    </location>
    <ligand>
        <name>NAD(+)</name>
        <dbReference type="ChEBI" id="CHEBI:57540"/>
    </ligand>
</feature>
<dbReference type="SMART" id="SM00116">
    <property type="entry name" value="CBS"/>
    <property type="match status" value="2"/>
</dbReference>
<feature type="binding site" evidence="14">
    <location>
        <position position="339"/>
    </location>
    <ligand>
        <name>IMP</name>
        <dbReference type="ChEBI" id="CHEBI:58053"/>
    </ligand>
</feature>
<comment type="subunit">
    <text evidence="13">Homotetramer. Seems to be able to form heterotetramers composed from more than 1 of the 3 IMPDH gene products (IMD2-4).</text>
</comment>
<evidence type="ECO:0000256" key="2">
    <source>
        <dbReference type="ARBA" id="ARBA00004496"/>
    </source>
</evidence>
<feature type="binding site" evidence="14">
    <location>
        <begin position="421"/>
        <end position="425"/>
    </location>
    <ligand>
        <name>IMP</name>
        <dbReference type="ChEBI" id="CHEBI:58053"/>
    </ligand>
</feature>
<dbReference type="GO" id="GO:0000166">
    <property type="term" value="F:nucleotide binding"/>
    <property type="evidence" value="ECO:0007669"/>
    <property type="project" value="UniProtKB-UniRule"/>
</dbReference>
<dbReference type="VEuPathDB" id="FungiDB:GVI51_K10593"/>
<organism evidence="22 23">
    <name type="scientific">Candida glabrata</name>
    <name type="common">Yeast</name>
    <name type="synonym">Torulopsis glabrata</name>
    <dbReference type="NCBI Taxonomy" id="5478"/>
    <lineage>
        <taxon>Eukaryota</taxon>
        <taxon>Fungi</taxon>
        <taxon>Dikarya</taxon>
        <taxon>Ascomycota</taxon>
        <taxon>Saccharomycotina</taxon>
        <taxon>Saccharomycetes</taxon>
        <taxon>Saccharomycetales</taxon>
        <taxon>Saccharomycetaceae</taxon>
        <taxon>Nakaseomyces</taxon>
    </lineage>
</organism>
<comment type="function">
    <text evidence="14">Catalyzes the conversion of inosine 5'-phosphate (IMP) to xanthosine 5'-phosphate (XMP), the first committed and rate-limiting step in the de novo synthesis of guanine nucleotides, and therefore plays an important role in the regulation of cell growth.</text>
</comment>
<gene>
    <name evidence="22" type="ORF">AO440_003704</name>
</gene>
<dbReference type="Pfam" id="PF00571">
    <property type="entry name" value="CBS"/>
    <property type="match status" value="1"/>
</dbReference>
<keyword evidence="4 14" id="KW-0963">Cytoplasm</keyword>
<dbReference type="EC" id="1.1.1.205" evidence="14 20"/>
<dbReference type="NCBIfam" id="TIGR01302">
    <property type="entry name" value="IMP_dehydrog"/>
    <property type="match status" value="1"/>
</dbReference>
<feature type="binding site" description="in other chain" evidence="14 17">
    <location>
        <position position="338"/>
    </location>
    <ligand>
        <name>K(+)</name>
        <dbReference type="ChEBI" id="CHEBI:29103"/>
        <note>ligand shared between two tetrameric partners</note>
    </ligand>
</feature>
<evidence type="ECO:0000256" key="7">
    <source>
        <dbReference type="ARBA" id="ARBA00022755"/>
    </source>
</evidence>
<feature type="domain" description="CBS" evidence="21">
    <location>
        <begin position="190"/>
        <end position="246"/>
    </location>
</feature>
<dbReference type="EMBL" id="LLZZ01000124">
    <property type="protein sequence ID" value="KTB02509.1"/>
    <property type="molecule type" value="Genomic_DNA"/>
</dbReference>
<dbReference type="CDD" id="cd04601">
    <property type="entry name" value="CBS_pair_IMPDH"/>
    <property type="match status" value="1"/>
</dbReference>
<dbReference type="InterPro" id="IPR013785">
    <property type="entry name" value="Aldolase_TIM"/>
</dbReference>
<evidence type="ECO:0000313" key="23">
    <source>
        <dbReference type="Proteomes" id="UP000054886"/>
    </source>
</evidence>
<comment type="caution">
    <text evidence="22">The sequence shown here is derived from an EMBL/GenBank/DDBJ whole genome shotgun (WGS) entry which is preliminary data.</text>
</comment>
<comment type="caution">
    <text evidence="14">Lacks conserved residue(s) required for the propagation of feature annotation.</text>
</comment>
<evidence type="ECO:0000256" key="13">
    <source>
        <dbReference type="ARBA" id="ARBA00062187"/>
    </source>
</evidence>
<evidence type="ECO:0000256" key="5">
    <source>
        <dbReference type="ARBA" id="ARBA00022723"/>
    </source>
</evidence>
<dbReference type="InterPro" id="IPR000644">
    <property type="entry name" value="CBS_dom"/>
</dbReference>
<dbReference type="VEuPathDB" id="FungiDB:GWK60_K10549"/>
<feature type="binding site" evidence="14">
    <location>
        <begin position="397"/>
        <end position="398"/>
    </location>
    <ligand>
        <name>IMP</name>
        <dbReference type="ChEBI" id="CHEBI:58053"/>
    </ligand>
</feature>
<evidence type="ECO:0000256" key="18">
    <source>
        <dbReference type="PROSITE-ProRule" id="PRU00703"/>
    </source>
</evidence>
<evidence type="ECO:0000256" key="15">
    <source>
        <dbReference type="PIRSR" id="PIRSR000130-1"/>
    </source>
</evidence>
<comment type="activity regulation">
    <text evidence="14">Mycophenolic acid (MPA) is a non-competitive inhibitor that prevents formation of the closed enzyme conformation by binding to the same site as the amobile flap. In contrast, mizoribine monophosphate (MZP) is a competitive inhibitor that induces the closed conformation. MPA is a potent inhibitor of mammalian IMPDHs but a poor inhibitor of the bacterial enzymes. MZP is a more potent inhibitor of bacterial IMPDH.</text>
</comment>
<dbReference type="PROSITE" id="PS51371">
    <property type="entry name" value="CBS"/>
    <property type="match status" value="2"/>
</dbReference>
<keyword evidence="5 14" id="KW-0479">Metal-binding</keyword>
<evidence type="ECO:0000259" key="21">
    <source>
        <dbReference type="PROSITE" id="PS51371"/>
    </source>
</evidence>
<reference evidence="22 23" key="1">
    <citation type="submission" date="2015-10" db="EMBL/GenBank/DDBJ databases">
        <title>Draft genomes sequences of Candida glabrata isolates 1A, 1B, 2A, 2B, 3A and 3B.</title>
        <authorList>
            <person name="Haavelsrud O.E."/>
            <person name="Gaustad P."/>
        </authorList>
    </citation>
    <scope>NUCLEOTIDE SEQUENCE [LARGE SCALE GENOMIC DNA]</scope>
    <source>
        <strain evidence="22">910700640</strain>
    </source>
</reference>
<dbReference type="GO" id="GO:0046872">
    <property type="term" value="F:metal ion binding"/>
    <property type="evidence" value="ECO:0007669"/>
    <property type="project" value="UniProtKB-UniRule"/>
</dbReference>
<keyword evidence="7 14" id="KW-0658">Purine biosynthesis</keyword>
<evidence type="ECO:0000256" key="6">
    <source>
        <dbReference type="ARBA" id="ARBA00022749"/>
    </source>
</evidence>
<comment type="pathway">
    <text evidence="14 20">Purine metabolism; XMP biosynthesis via de novo pathway; XMP from IMP: step 1/1.</text>
</comment>
<keyword evidence="10 14" id="KW-0520">NAD</keyword>
<dbReference type="OrthoDB" id="416622at2759"/>
<dbReference type="Pfam" id="PF00478">
    <property type="entry name" value="IMPDH"/>
    <property type="match status" value="1"/>
</dbReference>
<dbReference type="InterPro" id="IPR015875">
    <property type="entry name" value="IMP_DH/GMP_Rdtase_CS"/>
</dbReference>
<evidence type="ECO:0000256" key="12">
    <source>
        <dbReference type="ARBA" id="ARBA00048028"/>
    </source>
</evidence>
<dbReference type="GO" id="GO:0003938">
    <property type="term" value="F:IMP dehydrogenase activity"/>
    <property type="evidence" value="ECO:0007669"/>
    <property type="project" value="UniProtKB-UniRule"/>
</dbReference>
<keyword evidence="8 14" id="KW-0630">Potassium</keyword>
<dbReference type="UniPathway" id="UPA00601">
    <property type="reaction ID" value="UER00295"/>
</dbReference>
<dbReference type="PANTHER" id="PTHR11911:SF111">
    <property type="entry name" value="INOSINE-5'-MONOPHOSPHATE DEHYDROGENASE"/>
    <property type="match status" value="1"/>
</dbReference>
<feature type="binding site" evidence="14">
    <location>
        <position position="455"/>
    </location>
    <ligand>
        <name>IMP</name>
        <dbReference type="ChEBI" id="CHEBI:58053"/>
    </ligand>
</feature>
<dbReference type="FunFam" id="3.20.20.70:FF:000007">
    <property type="entry name" value="Chromosome 19 SCAF14664, whole genome shotgun sequence"/>
    <property type="match status" value="1"/>
</dbReference>
<dbReference type="GO" id="GO:0006177">
    <property type="term" value="P:GMP biosynthetic process"/>
    <property type="evidence" value="ECO:0007669"/>
    <property type="project" value="UniProtKB-UniRule"/>
</dbReference>
<feature type="binding site" description="in other chain" evidence="14 17">
    <location>
        <position position="336"/>
    </location>
    <ligand>
        <name>K(+)</name>
        <dbReference type="ChEBI" id="CHEBI:29103"/>
        <note>ligand shared between two tetrameric partners</note>
    </ligand>
</feature>
<protein>
    <recommendedName>
        <fullName evidence="14 20">Inosine-5'-monophosphate dehydrogenase</fullName>
        <shortName evidence="14">IMP dehydrogenase</shortName>
        <shortName evidence="14">IMPD</shortName>
        <shortName evidence="14">IMPDH</shortName>
        <ecNumber evidence="14 20">1.1.1.205</ecNumber>
    </recommendedName>
</protein>
<dbReference type="HAMAP" id="MF_01964">
    <property type="entry name" value="IMPDH"/>
    <property type="match status" value="1"/>
</dbReference>
<comment type="cofactor">
    <cofactor evidence="1 14">
        <name>K(+)</name>
        <dbReference type="ChEBI" id="CHEBI:29103"/>
    </cofactor>
</comment>
<dbReference type="InterPro" id="IPR005990">
    <property type="entry name" value="IMP_DH"/>
</dbReference>
<accession>A0A0W0CSV6</accession>
<evidence type="ECO:0000256" key="4">
    <source>
        <dbReference type="ARBA" id="ARBA00022490"/>
    </source>
</evidence>
<proteinExistence type="inferred from homology"/>
<dbReference type="SUPFAM" id="SSF54631">
    <property type="entry name" value="CBS-domain pair"/>
    <property type="match status" value="1"/>
</dbReference>
<dbReference type="GO" id="GO:0005737">
    <property type="term" value="C:cytoplasm"/>
    <property type="evidence" value="ECO:0007669"/>
    <property type="project" value="UniProtKB-SubCell"/>
</dbReference>
<evidence type="ECO:0000256" key="20">
    <source>
        <dbReference type="RuleBase" id="RU003928"/>
    </source>
</evidence>
<evidence type="ECO:0000256" key="10">
    <source>
        <dbReference type="ARBA" id="ARBA00023027"/>
    </source>
</evidence>
<comment type="catalytic activity">
    <reaction evidence="12 14 20">
        <text>IMP + NAD(+) + H2O = XMP + NADH + H(+)</text>
        <dbReference type="Rhea" id="RHEA:11708"/>
        <dbReference type="ChEBI" id="CHEBI:15377"/>
        <dbReference type="ChEBI" id="CHEBI:15378"/>
        <dbReference type="ChEBI" id="CHEBI:57464"/>
        <dbReference type="ChEBI" id="CHEBI:57540"/>
        <dbReference type="ChEBI" id="CHEBI:57945"/>
        <dbReference type="ChEBI" id="CHEBI:58053"/>
        <dbReference type="EC" id="1.1.1.205"/>
    </reaction>
</comment>
<evidence type="ECO:0000313" key="22">
    <source>
        <dbReference type="EMBL" id="KTB02509.1"/>
    </source>
</evidence>
<dbReference type="Gene3D" id="3.20.20.70">
    <property type="entry name" value="Aldolase class I"/>
    <property type="match status" value="1"/>
</dbReference>
<dbReference type="PROSITE" id="PS00487">
    <property type="entry name" value="IMP_DH_GMP_RED"/>
    <property type="match status" value="1"/>
</dbReference>
<feature type="binding site" evidence="14 16">
    <location>
        <begin position="334"/>
        <end position="336"/>
    </location>
    <ligand>
        <name>NAD(+)</name>
        <dbReference type="ChEBI" id="CHEBI:57540"/>
    </ligand>
</feature>
<feature type="active site" description="Thioimidate intermediate" evidence="14 15">
    <location>
        <position position="341"/>
    </location>
</feature>
<comment type="similarity">
    <text evidence="3 14 19">Belongs to the IMPDH/GMPR family.</text>
</comment>
<feature type="domain" description="CBS" evidence="21">
    <location>
        <begin position="127"/>
        <end position="186"/>
    </location>
</feature>
<name>A0A0W0CSV6_CANGB</name>